<organism evidence="2 3">
    <name type="scientific">Neocallimastix californiae</name>
    <dbReference type="NCBI Taxonomy" id="1754190"/>
    <lineage>
        <taxon>Eukaryota</taxon>
        <taxon>Fungi</taxon>
        <taxon>Fungi incertae sedis</taxon>
        <taxon>Chytridiomycota</taxon>
        <taxon>Chytridiomycota incertae sedis</taxon>
        <taxon>Neocallimastigomycetes</taxon>
        <taxon>Neocallimastigales</taxon>
        <taxon>Neocallimastigaceae</taxon>
        <taxon>Neocallimastix</taxon>
    </lineage>
</organism>
<sequence>MMLKESENKNEMLDEENYRYQILIENLERQLKNAEQNLEITRNERDMDQRQFIEMKNEILNLNRQMEQMNEKYITMTNGIVSVKEEFQEYLLNIKEKFPEITEIYTHQSSDYKKIYNLLFYTLESMIRFDELNPHFENSLHHLKMLFETTSKQLSIPLDMVSLVSSTYSLSDYESQISEEEQEEQEEIVKEEEKEKITVEESNGMIQASCGCNFQRSCLKSALTVRKYNLSDTKNTPFNFRCPKCSKKSTVQL</sequence>
<evidence type="ECO:0000313" key="2">
    <source>
        <dbReference type="EMBL" id="ORY21067.1"/>
    </source>
</evidence>
<reference evidence="2 3" key="1">
    <citation type="submission" date="2016-08" db="EMBL/GenBank/DDBJ databases">
        <title>A Parts List for Fungal Cellulosomes Revealed by Comparative Genomics.</title>
        <authorList>
            <consortium name="DOE Joint Genome Institute"/>
            <person name="Haitjema C.H."/>
            <person name="Gilmore S.P."/>
            <person name="Henske J.K."/>
            <person name="Solomon K.V."/>
            <person name="De Groot R."/>
            <person name="Kuo A."/>
            <person name="Mondo S.J."/>
            <person name="Salamov A.A."/>
            <person name="Labutti K."/>
            <person name="Zhao Z."/>
            <person name="Chiniquy J."/>
            <person name="Barry K."/>
            <person name="Brewer H.M."/>
            <person name="Purvine S.O."/>
            <person name="Wright A.T."/>
            <person name="Boxma B."/>
            <person name="Van Alen T."/>
            <person name="Hackstein J.H."/>
            <person name="Baker S.E."/>
            <person name="Grigoriev I.V."/>
            <person name="O'Malley M.A."/>
        </authorList>
    </citation>
    <scope>NUCLEOTIDE SEQUENCE [LARGE SCALE GENOMIC DNA]</scope>
    <source>
        <strain evidence="2 3">G1</strain>
    </source>
</reference>
<proteinExistence type="predicted"/>
<keyword evidence="1" id="KW-0175">Coiled coil</keyword>
<dbReference type="AlphaFoldDB" id="A0A1Y2AFM6"/>
<feature type="coiled-coil region" evidence="1">
    <location>
        <begin position="10"/>
        <end position="72"/>
    </location>
</feature>
<dbReference type="EMBL" id="MCOG01000273">
    <property type="protein sequence ID" value="ORY21067.1"/>
    <property type="molecule type" value="Genomic_DNA"/>
</dbReference>
<evidence type="ECO:0000313" key="3">
    <source>
        <dbReference type="Proteomes" id="UP000193920"/>
    </source>
</evidence>
<evidence type="ECO:0000256" key="1">
    <source>
        <dbReference type="SAM" id="Coils"/>
    </source>
</evidence>
<keyword evidence="3" id="KW-1185">Reference proteome</keyword>
<accession>A0A1Y2AFM6</accession>
<feature type="coiled-coil region" evidence="1">
    <location>
        <begin position="170"/>
        <end position="202"/>
    </location>
</feature>
<protein>
    <submittedName>
        <fullName evidence="2">Uncharacterized protein</fullName>
    </submittedName>
</protein>
<gene>
    <name evidence="2" type="ORF">LY90DRAFT_707609</name>
</gene>
<name>A0A1Y2AFM6_9FUNG</name>
<comment type="caution">
    <text evidence="2">The sequence shown here is derived from an EMBL/GenBank/DDBJ whole genome shotgun (WGS) entry which is preliminary data.</text>
</comment>
<dbReference type="Proteomes" id="UP000193920">
    <property type="component" value="Unassembled WGS sequence"/>
</dbReference>